<dbReference type="RefSeq" id="WP_003355068.1">
    <property type="nucleotide sequence ID" value="NZ_JH414764.1"/>
</dbReference>
<dbReference type="EMBL" id="ACWF01000148">
    <property type="protein sequence ID" value="EHL74541.1"/>
    <property type="molecule type" value="Genomic_DNA"/>
</dbReference>
<organism evidence="1 2">
    <name type="scientific">Bacillus smithii 7_3_47FAA</name>
    <dbReference type="NCBI Taxonomy" id="665952"/>
    <lineage>
        <taxon>Bacteria</taxon>
        <taxon>Bacillati</taxon>
        <taxon>Bacillota</taxon>
        <taxon>Bacilli</taxon>
        <taxon>Bacillales</taxon>
        <taxon>Bacillaceae</taxon>
        <taxon>Bacillus</taxon>
    </lineage>
</organism>
<keyword evidence="2" id="KW-1185">Reference proteome</keyword>
<gene>
    <name evidence="1" type="ORF">HMPREF1015_00013</name>
</gene>
<name>G9QNZ6_9BACI</name>
<comment type="caution">
    <text evidence="1">The sequence shown here is derived from an EMBL/GenBank/DDBJ whole genome shotgun (WGS) entry which is preliminary data.</text>
</comment>
<dbReference type="AlphaFoldDB" id="G9QNZ6"/>
<dbReference type="HOGENOM" id="CLU_152427_1_1_9"/>
<evidence type="ECO:0008006" key="3">
    <source>
        <dbReference type="Google" id="ProtNLM"/>
    </source>
</evidence>
<proteinExistence type="predicted"/>
<sequence length="72" mass="8109">MEYIVAVQRNSSGDIVSVQTSKGRIISYQKALMEAEAGMLGGTEIQWNKDGNRILLNKMSEDIYFSDFPSIY</sequence>
<accession>G9QNZ6</accession>
<dbReference type="InterPro" id="IPR024997">
    <property type="entry name" value="DUF3892"/>
</dbReference>
<dbReference type="Proteomes" id="UP000011747">
    <property type="component" value="Unassembled WGS sequence"/>
</dbReference>
<protein>
    <recommendedName>
        <fullName evidence="3">DUF3892 domain-containing protein</fullName>
    </recommendedName>
</protein>
<dbReference type="PATRIC" id="fig|665952.3.peg.2869"/>
<reference evidence="1 2" key="1">
    <citation type="submission" date="2011-09" db="EMBL/GenBank/DDBJ databases">
        <title>The Genome Sequence of Bacillus smithii 7_3_47FAA.</title>
        <authorList>
            <consortium name="The Broad Institute Genome Sequencing Platform"/>
            <person name="Earl A."/>
            <person name="Ward D."/>
            <person name="Feldgarden M."/>
            <person name="Gevers D."/>
            <person name="Daigneault M."/>
            <person name="Strauss J."/>
            <person name="Allen-Vercoe E."/>
            <person name="Young S.K."/>
            <person name="Zeng Q."/>
            <person name="Gargeya S."/>
            <person name="Fitzgerald M."/>
            <person name="Haas B."/>
            <person name="Abouelleil A."/>
            <person name="Alvarado L."/>
            <person name="Arachchi H.M."/>
            <person name="Berlin A."/>
            <person name="Brown A."/>
            <person name="Chapman S.B."/>
            <person name="Chen Z."/>
            <person name="Dunbar C."/>
            <person name="Freedman E."/>
            <person name="Gearin G."/>
            <person name="Goldberg J."/>
            <person name="Griggs A."/>
            <person name="Gujja S."/>
            <person name="Heiman D."/>
            <person name="Howarth C."/>
            <person name="Larson L."/>
            <person name="Lui A."/>
            <person name="MacDonald P.J.P."/>
            <person name="Montmayeur A."/>
            <person name="Murphy C."/>
            <person name="Neiman D."/>
            <person name="Pearson M."/>
            <person name="Priest M."/>
            <person name="Roberts A."/>
            <person name="Saif S."/>
            <person name="Shea T."/>
            <person name="Shenoy N."/>
            <person name="Sisk P."/>
            <person name="Stolte C."/>
            <person name="Sykes S."/>
            <person name="Wortman J."/>
            <person name="Nusbaum C."/>
            <person name="Birren B."/>
        </authorList>
    </citation>
    <scope>NUCLEOTIDE SEQUENCE [LARGE SCALE GENOMIC DNA]</scope>
    <source>
        <strain evidence="1 2">7_3_47FAA</strain>
    </source>
</reference>
<evidence type="ECO:0000313" key="2">
    <source>
        <dbReference type="Proteomes" id="UP000011747"/>
    </source>
</evidence>
<evidence type="ECO:0000313" key="1">
    <source>
        <dbReference type="EMBL" id="EHL74541.1"/>
    </source>
</evidence>
<dbReference type="Pfam" id="PF13031">
    <property type="entry name" value="DUF3892"/>
    <property type="match status" value="1"/>
</dbReference>